<evidence type="ECO:0000313" key="1">
    <source>
        <dbReference type="EMBL" id="MFK2876880.1"/>
    </source>
</evidence>
<dbReference type="Pfam" id="PF11041">
    <property type="entry name" value="Phage_Wedge1"/>
    <property type="match status" value="1"/>
</dbReference>
<gene>
    <name evidence="1" type="ORF">ISP25_07360</name>
</gene>
<dbReference type="InterPro" id="IPR021283">
    <property type="entry name" value="Phage_Wedge1"/>
</dbReference>
<protein>
    <submittedName>
        <fullName evidence="1">DUF2612 domain-containing protein</fullName>
    </submittedName>
</protein>
<comment type="caution">
    <text evidence="1">The sequence shown here is derived from an EMBL/GenBank/DDBJ whole genome shotgun (WGS) entry which is preliminary data.</text>
</comment>
<keyword evidence="2" id="KW-1185">Reference proteome</keyword>
<proteinExistence type="predicted"/>
<name>A0ABW8J3L5_9GAMM</name>
<dbReference type="Proteomes" id="UP001620339">
    <property type="component" value="Unassembled WGS sequence"/>
</dbReference>
<organism evidence="1 2">
    <name type="scientific">Rhodanobacter hydrolyticus</name>
    <dbReference type="NCBI Taxonomy" id="2250595"/>
    <lineage>
        <taxon>Bacteria</taxon>
        <taxon>Pseudomonadati</taxon>
        <taxon>Pseudomonadota</taxon>
        <taxon>Gammaproteobacteria</taxon>
        <taxon>Lysobacterales</taxon>
        <taxon>Rhodanobacteraceae</taxon>
        <taxon>Rhodanobacter</taxon>
    </lineage>
</organism>
<dbReference type="EMBL" id="JADIKK010000008">
    <property type="protein sequence ID" value="MFK2876880.1"/>
    <property type="molecule type" value="Genomic_DNA"/>
</dbReference>
<evidence type="ECO:0000313" key="2">
    <source>
        <dbReference type="Proteomes" id="UP001620339"/>
    </source>
</evidence>
<sequence>MIDYQQTILAQYQNSPILTQLIDFFNQWIDPCDDADGIYEQIWNIQTCNDYGLMVWGKIVNISRNIQIPSDILYFGFHEAYTDDSTDPQPFGQAPFWTGKPATETYQLSTEAYRTLIMVKALANITNCTVPSLNNLLQVLFEGQGRCYVVDTGSMQIRFVFEFELTPVQLAILINSGAVPRPAGVLASVMQIAPSQTFGFNEAGLQPFGQGTFFTSSGLQNAQ</sequence>
<dbReference type="RefSeq" id="WP_404612858.1">
    <property type="nucleotide sequence ID" value="NZ_JADIKK010000008.1"/>
</dbReference>
<reference evidence="1 2" key="1">
    <citation type="submission" date="2020-10" db="EMBL/GenBank/DDBJ databases">
        <title>Phylogeny of dyella-like bacteria.</title>
        <authorList>
            <person name="Fu J."/>
        </authorList>
    </citation>
    <scope>NUCLEOTIDE SEQUENCE [LARGE SCALE GENOMIC DNA]</scope>
    <source>
        <strain evidence="1 2">KACC 19113</strain>
    </source>
</reference>
<accession>A0ABW8J3L5</accession>